<feature type="domain" description="Sodium/calcium exchanger membrane region" evidence="6">
    <location>
        <begin position="186"/>
        <end position="328"/>
    </location>
</feature>
<feature type="transmembrane region" description="Helical" evidence="5">
    <location>
        <begin position="314"/>
        <end position="333"/>
    </location>
</feature>
<evidence type="ECO:0000259" key="6">
    <source>
        <dbReference type="Pfam" id="PF01699"/>
    </source>
</evidence>
<proteinExistence type="predicted"/>
<dbReference type="GO" id="GO:0005262">
    <property type="term" value="F:calcium channel activity"/>
    <property type="evidence" value="ECO:0007669"/>
    <property type="project" value="TreeGrafter"/>
</dbReference>
<feature type="transmembrane region" description="Helical" evidence="5">
    <location>
        <begin position="252"/>
        <end position="270"/>
    </location>
</feature>
<dbReference type="GO" id="GO:0005886">
    <property type="term" value="C:plasma membrane"/>
    <property type="evidence" value="ECO:0007669"/>
    <property type="project" value="TreeGrafter"/>
</dbReference>
<dbReference type="Gene3D" id="1.20.1420.30">
    <property type="entry name" value="NCX, central ion-binding region"/>
    <property type="match status" value="1"/>
</dbReference>
<feature type="transmembrane region" description="Helical" evidence="5">
    <location>
        <begin position="217"/>
        <end position="240"/>
    </location>
</feature>
<accession>A0A0B1ZQR8</accession>
<keyword evidence="3 5" id="KW-1133">Transmembrane helix</keyword>
<evidence type="ECO:0000313" key="8">
    <source>
        <dbReference type="Proteomes" id="UP000031057"/>
    </source>
</evidence>
<comment type="caution">
    <text evidence="7">The sequence shown here is derived from an EMBL/GenBank/DDBJ whole genome shotgun (WGS) entry which is preliminary data.</text>
</comment>
<feature type="transmembrane region" description="Helical" evidence="5">
    <location>
        <begin position="101"/>
        <end position="122"/>
    </location>
</feature>
<dbReference type="Proteomes" id="UP000031057">
    <property type="component" value="Unassembled WGS sequence"/>
</dbReference>
<reference evidence="7 8" key="1">
    <citation type="submission" date="2014-10" db="EMBL/GenBank/DDBJ databases">
        <title>Genome sequence of Novosphingobium malaysiense MUSC 273(T).</title>
        <authorList>
            <person name="Lee L.-H."/>
        </authorList>
    </citation>
    <scope>NUCLEOTIDE SEQUENCE [LARGE SCALE GENOMIC DNA]</scope>
    <source>
        <strain evidence="7 8">MUSC 273</strain>
    </source>
</reference>
<gene>
    <name evidence="7" type="ORF">LK12_00710</name>
</gene>
<evidence type="ECO:0000256" key="4">
    <source>
        <dbReference type="ARBA" id="ARBA00023136"/>
    </source>
</evidence>
<keyword evidence="8" id="KW-1185">Reference proteome</keyword>
<dbReference type="Pfam" id="PF01699">
    <property type="entry name" value="Na_Ca_ex"/>
    <property type="match status" value="2"/>
</dbReference>
<feature type="domain" description="Sodium/calcium exchanger membrane region" evidence="6">
    <location>
        <begin position="4"/>
        <end position="146"/>
    </location>
</feature>
<keyword evidence="4 5" id="KW-0472">Membrane</keyword>
<feature type="transmembrane region" description="Helical" evidence="5">
    <location>
        <begin position="183"/>
        <end position="205"/>
    </location>
</feature>
<evidence type="ECO:0000256" key="3">
    <source>
        <dbReference type="ARBA" id="ARBA00022989"/>
    </source>
</evidence>
<sequence>MLGLIFAAAAALVWWAGTKIAAYADEIADRTGLGQAAIGVILLGAATSLPEIATTTVATLNDNARMAVNNLLGGVAFQILVLALVDLFVRRGALTVMVPSPRVMLNAGISIILLLIAAIGVMVGDVPIPYLGAGLFSLALGVVYVFAVWQLNKEGATSGWEPTEIFVEPVEEVEADRMPATRLALATLAASLAILVGGTALTLSAEGIAARTGLDTGLMGLTLLAMATSLPELSTSIAAVRLGRAELAIGDVLGGNMFDVALILLVDVLYRQGSALHEVDRASMTMALSGTLMTAIFLIGLIERRNRSLMRIGYDSLAVIVVYVATITAVAMAL</sequence>
<comment type="subcellular location">
    <subcellularLocation>
        <location evidence="1">Membrane</location>
        <topology evidence="1">Multi-pass membrane protein</topology>
    </subcellularLocation>
</comment>
<organism evidence="7 8">
    <name type="scientific">Novosphingobium malaysiense</name>
    <dbReference type="NCBI Taxonomy" id="1348853"/>
    <lineage>
        <taxon>Bacteria</taxon>
        <taxon>Pseudomonadati</taxon>
        <taxon>Pseudomonadota</taxon>
        <taxon>Alphaproteobacteria</taxon>
        <taxon>Sphingomonadales</taxon>
        <taxon>Sphingomonadaceae</taxon>
        <taxon>Novosphingobium</taxon>
    </lineage>
</organism>
<dbReference type="AlphaFoldDB" id="A0A0B1ZQR8"/>
<dbReference type="PANTHER" id="PTHR10846:SF8">
    <property type="entry name" value="INNER MEMBRANE PROTEIN YRBG"/>
    <property type="match status" value="1"/>
</dbReference>
<name>A0A0B1ZQR8_9SPHN</name>
<evidence type="ECO:0000313" key="7">
    <source>
        <dbReference type="EMBL" id="KHK92946.1"/>
    </source>
</evidence>
<keyword evidence="2 5" id="KW-0812">Transmembrane</keyword>
<dbReference type="InterPro" id="IPR004837">
    <property type="entry name" value="NaCa_Exmemb"/>
</dbReference>
<evidence type="ECO:0000256" key="5">
    <source>
        <dbReference type="SAM" id="Phobius"/>
    </source>
</evidence>
<dbReference type="InterPro" id="IPR004481">
    <property type="entry name" value="K/Na/Ca-exchanger"/>
</dbReference>
<evidence type="ECO:0000256" key="2">
    <source>
        <dbReference type="ARBA" id="ARBA00022692"/>
    </source>
</evidence>
<dbReference type="STRING" id="1348853.LK12_00710"/>
<dbReference type="OrthoDB" id="153124at2"/>
<feature type="transmembrane region" description="Helical" evidence="5">
    <location>
        <begin position="71"/>
        <end position="89"/>
    </location>
</feature>
<dbReference type="GO" id="GO:0006874">
    <property type="term" value="P:intracellular calcium ion homeostasis"/>
    <property type="evidence" value="ECO:0007669"/>
    <property type="project" value="TreeGrafter"/>
</dbReference>
<protein>
    <recommendedName>
        <fullName evidence="6">Sodium/calcium exchanger membrane region domain-containing protein</fullName>
    </recommendedName>
</protein>
<dbReference type="PANTHER" id="PTHR10846">
    <property type="entry name" value="SODIUM/POTASSIUM/CALCIUM EXCHANGER"/>
    <property type="match status" value="1"/>
</dbReference>
<dbReference type="RefSeq" id="WP_039278151.1">
    <property type="nucleotide sequence ID" value="NZ_JTDI01000001.1"/>
</dbReference>
<feature type="transmembrane region" description="Helical" evidence="5">
    <location>
        <begin position="282"/>
        <end position="302"/>
    </location>
</feature>
<evidence type="ECO:0000256" key="1">
    <source>
        <dbReference type="ARBA" id="ARBA00004141"/>
    </source>
</evidence>
<feature type="transmembrane region" description="Helical" evidence="5">
    <location>
        <begin position="128"/>
        <end position="149"/>
    </location>
</feature>
<dbReference type="InterPro" id="IPR044880">
    <property type="entry name" value="NCX_ion-bd_dom_sf"/>
</dbReference>
<dbReference type="GO" id="GO:0008273">
    <property type="term" value="F:calcium, potassium:sodium antiporter activity"/>
    <property type="evidence" value="ECO:0007669"/>
    <property type="project" value="TreeGrafter"/>
</dbReference>
<dbReference type="EMBL" id="JTDI01000001">
    <property type="protein sequence ID" value="KHK92946.1"/>
    <property type="molecule type" value="Genomic_DNA"/>
</dbReference>